<feature type="compositionally biased region" description="Acidic residues" evidence="1">
    <location>
        <begin position="500"/>
        <end position="524"/>
    </location>
</feature>
<reference evidence="2 3" key="1">
    <citation type="submission" date="2024-03" db="EMBL/GenBank/DDBJ databases">
        <title>Actinomycetospora sp. OC33-EN07, a novel actinomycete isolated from wild orchid (Aerides multiflora).</title>
        <authorList>
            <person name="Suriyachadkun C."/>
        </authorList>
    </citation>
    <scope>NUCLEOTIDE SEQUENCE [LARGE SCALE GENOMIC DNA]</scope>
    <source>
        <strain evidence="2 3">OC33-EN07</strain>
    </source>
</reference>
<comment type="caution">
    <text evidence="2">The sequence shown here is derived from an EMBL/GenBank/DDBJ whole genome shotgun (WGS) entry which is preliminary data.</text>
</comment>
<organism evidence="2 3">
    <name type="scientific">Actinomycetospora flava</name>
    <dbReference type="NCBI Taxonomy" id="3129232"/>
    <lineage>
        <taxon>Bacteria</taxon>
        <taxon>Bacillati</taxon>
        <taxon>Actinomycetota</taxon>
        <taxon>Actinomycetes</taxon>
        <taxon>Pseudonocardiales</taxon>
        <taxon>Pseudonocardiaceae</taxon>
        <taxon>Actinomycetospora</taxon>
    </lineage>
</organism>
<feature type="compositionally biased region" description="Basic and acidic residues" evidence="1">
    <location>
        <begin position="591"/>
        <end position="602"/>
    </location>
</feature>
<evidence type="ECO:0000313" key="3">
    <source>
        <dbReference type="Proteomes" id="UP001369736"/>
    </source>
</evidence>
<feature type="compositionally biased region" description="Gly residues" evidence="1">
    <location>
        <begin position="576"/>
        <end position="590"/>
    </location>
</feature>
<feature type="compositionally biased region" description="Basic and acidic residues" evidence="1">
    <location>
        <begin position="635"/>
        <end position="649"/>
    </location>
</feature>
<feature type="compositionally biased region" description="Gly residues" evidence="1">
    <location>
        <begin position="474"/>
        <end position="498"/>
    </location>
</feature>
<dbReference type="EMBL" id="JBBEGM010000016">
    <property type="protein sequence ID" value="MEJ2865197.1"/>
    <property type="molecule type" value="Genomic_DNA"/>
</dbReference>
<feature type="region of interest" description="Disordered" evidence="1">
    <location>
        <begin position="1"/>
        <end position="91"/>
    </location>
</feature>
<name>A0ABU8MDN0_9PSEU</name>
<dbReference type="Proteomes" id="UP001369736">
    <property type="component" value="Unassembled WGS sequence"/>
</dbReference>
<dbReference type="RefSeq" id="WP_337706570.1">
    <property type="nucleotide sequence ID" value="NZ_JBBEGM010000016.1"/>
</dbReference>
<feature type="compositionally biased region" description="Basic and acidic residues" evidence="1">
    <location>
        <begin position="525"/>
        <end position="535"/>
    </location>
</feature>
<feature type="compositionally biased region" description="Low complexity" evidence="1">
    <location>
        <begin position="16"/>
        <end position="29"/>
    </location>
</feature>
<sequence>MRQTFQPVLPTKPSSGQGAAAAHATPADGAGRRITGGGLRVPGFGPETGVRTPVSGGLHLPGHPPSQEVGRETTRPGPDVRGGDAGSATARAGAEFRDAAVRSGVLWASVAGVAGAPGSVVRDPDAVRRAAAKAADDFWGTTTGQAAAAKDQLVRQAGATLGSLVPAVNWSGRLAEHASWSVSTDGNTRISGVAVKGGASAWAAWQAGARVDAGLGRGGLNASAGGRVIAGVGAEAHGQASAGPVDLSGRVVVVVGAGADGHASVAIGEKGGEFSAGGMLGAVAGIGVEGSASAGKVGEAHAGLQALAGVAVVFDINVTITQGKVGFSVTAGGSVVVGGTVTVGASFNPQAVGQVVLSEITKLFGGAAGKVGDVLGGAFNTVREAVGGAAGAVRDAVGGAAGAVRDVINGAIDGVERAVGAIGGAARTVIDAVGGAAGAIAGAAGDAITWLAEKIFGSDKPAQGGTQHGDAGGRDTGSGGGQGQGSGTGSGTGSGSGSGSDDDDDGDDDSGGDTDDSGGDDPDPDKDKEKGSSREDDGDGDGAGGSPGGVVRLEGGDAWDRALRILLAAENDPGGNRPGNDGGGGLGDDTGGGREPDLRGWDPSRGGGSDEGDGDGTGSPDPTRFILGPGGRGSGGDDLHDGDGVRPIRDGIVVPGPVGGAGGGDPASSLGAANLRGRLAESLRSQILNFGR</sequence>
<protein>
    <submittedName>
        <fullName evidence="2">Uncharacterized protein</fullName>
    </submittedName>
</protein>
<proteinExistence type="predicted"/>
<evidence type="ECO:0000256" key="1">
    <source>
        <dbReference type="SAM" id="MobiDB-lite"/>
    </source>
</evidence>
<gene>
    <name evidence="2" type="ORF">WCD58_28830</name>
</gene>
<accession>A0ABU8MDN0</accession>
<feature type="region of interest" description="Disordered" evidence="1">
    <location>
        <begin position="569"/>
        <end position="669"/>
    </location>
</feature>
<evidence type="ECO:0000313" key="2">
    <source>
        <dbReference type="EMBL" id="MEJ2865197.1"/>
    </source>
</evidence>
<keyword evidence="3" id="KW-1185">Reference proteome</keyword>
<feature type="region of interest" description="Disordered" evidence="1">
    <location>
        <begin position="459"/>
        <end position="555"/>
    </location>
</feature>